<gene>
    <name evidence="1" type="ORF">SAMN05192545_3960</name>
</gene>
<dbReference type="InterPro" id="IPR011856">
    <property type="entry name" value="tRNA_endonuc-like_dom_sf"/>
</dbReference>
<dbReference type="EMBL" id="LT629754">
    <property type="protein sequence ID" value="SDT48020.1"/>
    <property type="molecule type" value="Genomic_DNA"/>
</dbReference>
<sequence length="90" mass="10527">MDITESRLQQNIFSKHWNQYPEERRLLFAVNNNSFNAIKGAQMKSLGVVKGVSDLYILTAQTSNAVFWNLRLRADDNKRNKRTLKKRSKN</sequence>
<dbReference type="GeneID" id="90591819"/>
<keyword evidence="2" id="KW-1185">Reference proteome</keyword>
<protein>
    <submittedName>
        <fullName evidence="1">Uncharacterized protein</fullName>
    </submittedName>
</protein>
<evidence type="ECO:0000313" key="2">
    <source>
        <dbReference type="Proteomes" id="UP000199574"/>
    </source>
</evidence>
<dbReference type="RefSeq" id="WP_091608826.1">
    <property type="nucleotide sequence ID" value="NZ_LT629754.1"/>
</dbReference>
<name>A0ABY0V0P3_9FLAO</name>
<evidence type="ECO:0000313" key="1">
    <source>
        <dbReference type="EMBL" id="SDT48020.1"/>
    </source>
</evidence>
<organism evidence="1 2">
    <name type="scientific">Maribacter dokdonensis</name>
    <dbReference type="NCBI Taxonomy" id="320912"/>
    <lineage>
        <taxon>Bacteria</taxon>
        <taxon>Pseudomonadati</taxon>
        <taxon>Bacteroidota</taxon>
        <taxon>Flavobacteriia</taxon>
        <taxon>Flavobacteriales</taxon>
        <taxon>Flavobacteriaceae</taxon>
        <taxon>Maribacter</taxon>
    </lineage>
</organism>
<dbReference type="Proteomes" id="UP000199574">
    <property type="component" value="Chromosome I"/>
</dbReference>
<accession>A0ABY0V0P3</accession>
<dbReference type="Gene3D" id="3.40.1350.10">
    <property type="match status" value="1"/>
</dbReference>
<proteinExistence type="predicted"/>
<reference evidence="1 2" key="1">
    <citation type="submission" date="2016-10" db="EMBL/GenBank/DDBJ databases">
        <authorList>
            <person name="Varghese N."/>
            <person name="Submissions S."/>
        </authorList>
    </citation>
    <scope>NUCLEOTIDE SEQUENCE [LARGE SCALE GENOMIC DNA]</scope>
    <source>
        <strain evidence="1 2">MAR_2009_60</strain>
    </source>
</reference>